<organism evidence="5 6">
    <name type="scientific">Colletotrichum sojae</name>
    <dbReference type="NCBI Taxonomy" id="2175907"/>
    <lineage>
        <taxon>Eukaryota</taxon>
        <taxon>Fungi</taxon>
        <taxon>Dikarya</taxon>
        <taxon>Ascomycota</taxon>
        <taxon>Pezizomycotina</taxon>
        <taxon>Sordariomycetes</taxon>
        <taxon>Hypocreomycetidae</taxon>
        <taxon>Glomerellales</taxon>
        <taxon>Glomerellaceae</taxon>
        <taxon>Colletotrichum</taxon>
        <taxon>Colletotrichum orchidearum species complex</taxon>
    </lineage>
</organism>
<feature type="compositionally biased region" description="Basic and acidic residues" evidence="3">
    <location>
        <begin position="675"/>
        <end position="685"/>
    </location>
</feature>
<feature type="compositionally biased region" description="Pro residues" evidence="3">
    <location>
        <begin position="63"/>
        <end position="75"/>
    </location>
</feature>
<evidence type="ECO:0000313" key="6">
    <source>
        <dbReference type="Proteomes" id="UP000652219"/>
    </source>
</evidence>
<sequence length="756" mass="82898">MTAAVEVRRSNGTRLDASLGITERIAPSMTSWTGDMRKRYTDFQVYEINKDGSVLHLTETRIPPAPKEPTPPPPAPEEEKKEEPNVEEKTEDGAVPEIPAEDLAAIASLTNEDFANQLLAMFQTISANKNAKPEPATSPVMDDKEKRGQLHQHVRRVFRSTIDTTTDPTGAIIAKVLPPRGRGNGVRGGPNNNKQKKPKVKAPGEGEYLHFTLYKENRDTMDATYQIAKALRLKPQAIGTAGTKDRRAATTQRCSVRHQRADALARANSRLQGITTGDYVYAKNPIHLGAHMGNEFVIALKDCVVSAEPDLPHEERQAKIAATVEAAMKSMHSTGWINYFGHQRFGTHAVGTHELGRMILQGDFEGAINAILSYDEDIAKRAAAGEVPAEGHNRDDFNRHHACMIFREGGSMDEALKYLPRRFNAEGSVIRHLGRPETTSRRDFIGALTSIARGLRNMYLHAYQSYVWNHAASHRWRLYGDKVVEGDLIFTARDEENAAGPAEDDDEAAASSGAVRPLTAEEAASGKYTIDDIVLPSPGHAVAYPTNAVGEFYKTFMRDNGGLDPENMVRRHREFSLPGAYRKFTLRFLAEPGFEVRAYEDDNEQMHPTDMDLIRARRGDQASKKRGREEQQQQQQQQPGEEQEEGGANKKAKHEDTPAQEASAEAAAAPAAPAEEAKPDEKMEDAAAQAEEAAPAPETDAAAKPEAVVAEKKTAVVVKFQLPKSAYATVALRELMGVDESEVTAPVAAPAPASAE</sequence>
<dbReference type="CDD" id="cd02576">
    <property type="entry name" value="PseudoU_synth_ScPUS7"/>
    <property type="match status" value="1"/>
</dbReference>
<dbReference type="InterPro" id="IPR020103">
    <property type="entry name" value="PsdUridine_synth_cat_dom_sf"/>
</dbReference>
<dbReference type="InterPro" id="IPR001656">
    <property type="entry name" value="PsdUridine_synth_TruD"/>
</dbReference>
<feature type="region of interest" description="Disordered" evidence="3">
    <location>
        <begin position="130"/>
        <end position="150"/>
    </location>
</feature>
<dbReference type="Pfam" id="PF01142">
    <property type="entry name" value="TruD"/>
    <property type="match status" value="1"/>
</dbReference>
<feature type="region of interest" description="Disordered" evidence="3">
    <location>
        <begin position="618"/>
        <end position="708"/>
    </location>
</feature>
<dbReference type="PROSITE" id="PS50984">
    <property type="entry name" value="TRUD"/>
    <property type="match status" value="1"/>
</dbReference>
<dbReference type="GO" id="GO:0003723">
    <property type="term" value="F:RNA binding"/>
    <property type="evidence" value="ECO:0007669"/>
    <property type="project" value="InterPro"/>
</dbReference>
<dbReference type="SUPFAM" id="SSF55120">
    <property type="entry name" value="Pseudouridine synthase"/>
    <property type="match status" value="1"/>
</dbReference>
<comment type="similarity">
    <text evidence="1">Belongs to the pseudouridine synthase TruD family.</text>
</comment>
<dbReference type="EMBL" id="WIGN01000003">
    <property type="protein sequence ID" value="KAF6821004.1"/>
    <property type="molecule type" value="Genomic_DNA"/>
</dbReference>
<proteinExistence type="inferred from homology"/>
<dbReference type="NCBIfam" id="TIGR00094">
    <property type="entry name" value="tRNA_TruD_broad"/>
    <property type="match status" value="1"/>
</dbReference>
<feature type="domain" description="TRUD" evidence="4">
    <location>
        <begin position="335"/>
        <end position="587"/>
    </location>
</feature>
<keyword evidence="6" id="KW-1185">Reference proteome</keyword>
<dbReference type="PANTHER" id="PTHR13326">
    <property type="entry name" value="TRNA PSEUDOURIDINE SYNTHASE D"/>
    <property type="match status" value="1"/>
</dbReference>
<evidence type="ECO:0000256" key="1">
    <source>
        <dbReference type="ARBA" id="ARBA00007953"/>
    </source>
</evidence>
<feature type="compositionally biased region" description="Basic and acidic residues" evidence="3">
    <location>
        <begin position="77"/>
        <end position="92"/>
    </location>
</feature>
<feature type="region of interest" description="Disordered" evidence="3">
    <location>
        <begin position="497"/>
        <end position="516"/>
    </location>
</feature>
<evidence type="ECO:0000256" key="2">
    <source>
        <dbReference type="ARBA" id="ARBA00023235"/>
    </source>
</evidence>
<feature type="compositionally biased region" description="Low complexity" evidence="3">
    <location>
        <begin position="686"/>
        <end position="708"/>
    </location>
</feature>
<evidence type="ECO:0000313" key="5">
    <source>
        <dbReference type="EMBL" id="KAF6821004.1"/>
    </source>
</evidence>
<dbReference type="PANTHER" id="PTHR13326:SF21">
    <property type="entry name" value="PSEUDOURIDYLATE SYNTHASE PUS7L"/>
    <property type="match status" value="1"/>
</dbReference>
<dbReference type="GO" id="GO:0009982">
    <property type="term" value="F:pseudouridine synthase activity"/>
    <property type="evidence" value="ECO:0007669"/>
    <property type="project" value="InterPro"/>
</dbReference>
<keyword evidence="2" id="KW-0413">Isomerase</keyword>
<reference evidence="5 6" key="1">
    <citation type="journal article" date="2020" name="Phytopathology">
        <title>Genome Sequence Resources of Colletotrichum truncatum, C. plurivorum, C. musicola, and C. sojae: Four Species Pathogenic to Soybean (Glycine max).</title>
        <authorList>
            <person name="Rogerio F."/>
            <person name="Boufleur T.R."/>
            <person name="Ciampi-Guillardi M."/>
            <person name="Sukno S.A."/>
            <person name="Thon M.R."/>
            <person name="Massola Junior N.S."/>
            <person name="Baroncelli R."/>
        </authorList>
    </citation>
    <scope>NUCLEOTIDE SEQUENCE [LARGE SCALE GENOMIC DNA]</scope>
    <source>
        <strain evidence="5 6">LFN0009</strain>
    </source>
</reference>
<feature type="region of interest" description="Disordered" evidence="3">
    <location>
        <begin position="175"/>
        <end position="203"/>
    </location>
</feature>
<feature type="compositionally biased region" description="Basic and acidic residues" evidence="3">
    <location>
        <begin position="618"/>
        <end position="631"/>
    </location>
</feature>
<dbReference type="Gene3D" id="3.30.2350.20">
    <property type="entry name" value="TruD, catalytic domain"/>
    <property type="match status" value="2"/>
</dbReference>
<accession>A0A8H6JX15</accession>
<dbReference type="GO" id="GO:0001522">
    <property type="term" value="P:pseudouridine synthesis"/>
    <property type="evidence" value="ECO:0007669"/>
    <property type="project" value="InterPro"/>
</dbReference>
<evidence type="ECO:0000259" key="4">
    <source>
        <dbReference type="PROSITE" id="PS50984"/>
    </source>
</evidence>
<dbReference type="PIRSF" id="PIRSF037016">
    <property type="entry name" value="Pseudouridin_synth_euk_prd"/>
    <property type="match status" value="1"/>
</dbReference>
<feature type="compositionally biased region" description="Low complexity" evidence="3">
    <location>
        <begin position="659"/>
        <end position="674"/>
    </location>
</feature>
<comment type="caution">
    <text evidence="5">The sequence shown here is derived from an EMBL/GenBank/DDBJ whole genome shotgun (WGS) entry which is preliminary data.</text>
</comment>
<feature type="region of interest" description="Disordered" evidence="3">
    <location>
        <begin position="60"/>
        <end position="94"/>
    </location>
</feature>
<protein>
    <submittedName>
        <fullName evidence="5">Pseudouridine synthase</fullName>
    </submittedName>
</protein>
<dbReference type="Proteomes" id="UP000652219">
    <property type="component" value="Unassembled WGS sequence"/>
</dbReference>
<name>A0A8H6JX15_9PEZI</name>
<dbReference type="InterPro" id="IPR011760">
    <property type="entry name" value="PsdUridine_synth_TruD_insert"/>
</dbReference>
<evidence type="ECO:0000256" key="3">
    <source>
        <dbReference type="SAM" id="MobiDB-lite"/>
    </source>
</evidence>
<dbReference type="InterPro" id="IPR042214">
    <property type="entry name" value="TruD_catalytic"/>
</dbReference>
<gene>
    <name evidence="5" type="ORF">CSOJ01_00439</name>
</gene>
<dbReference type="AlphaFoldDB" id="A0A8H6JX15"/>
<dbReference type="GO" id="GO:0005634">
    <property type="term" value="C:nucleus"/>
    <property type="evidence" value="ECO:0007669"/>
    <property type="project" value="TreeGrafter"/>
</dbReference>